<dbReference type="EMBL" id="JARKIF010000087">
    <property type="protein sequence ID" value="KAJ7604909.1"/>
    <property type="molecule type" value="Genomic_DNA"/>
</dbReference>
<evidence type="ECO:0000313" key="2">
    <source>
        <dbReference type="EMBL" id="KAJ7604909.1"/>
    </source>
</evidence>
<evidence type="ECO:0000313" key="3">
    <source>
        <dbReference type="Proteomes" id="UP001221142"/>
    </source>
</evidence>
<organism evidence="2 3">
    <name type="scientific">Roridomyces roridus</name>
    <dbReference type="NCBI Taxonomy" id="1738132"/>
    <lineage>
        <taxon>Eukaryota</taxon>
        <taxon>Fungi</taxon>
        <taxon>Dikarya</taxon>
        <taxon>Basidiomycota</taxon>
        <taxon>Agaricomycotina</taxon>
        <taxon>Agaricomycetes</taxon>
        <taxon>Agaricomycetidae</taxon>
        <taxon>Agaricales</taxon>
        <taxon>Marasmiineae</taxon>
        <taxon>Mycenaceae</taxon>
        <taxon>Roridomyces</taxon>
    </lineage>
</organism>
<comment type="caution">
    <text evidence="2">The sequence shown here is derived from an EMBL/GenBank/DDBJ whole genome shotgun (WGS) entry which is preliminary data.</text>
</comment>
<evidence type="ECO:0000256" key="1">
    <source>
        <dbReference type="SAM" id="MobiDB-lite"/>
    </source>
</evidence>
<gene>
    <name evidence="2" type="ORF">FB45DRAFT_529999</name>
</gene>
<keyword evidence="3" id="KW-1185">Reference proteome</keyword>
<protein>
    <submittedName>
        <fullName evidence="2">Uncharacterized protein</fullName>
    </submittedName>
</protein>
<feature type="region of interest" description="Disordered" evidence="1">
    <location>
        <begin position="97"/>
        <end position="116"/>
    </location>
</feature>
<reference evidence="2" key="1">
    <citation type="submission" date="2023-03" db="EMBL/GenBank/DDBJ databases">
        <title>Massive genome expansion in bonnet fungi (Mycena s.s.) driven by repeated elements and novel gene families across ecological guilds.</title>
        <authorList>
            <consortium name="Lawrence Berkeley National Laboratory"/>
            <person name="Harder C.B."/>
            <person name="Miyauchi S."/>
            <person name="Viragh M."/>
            <person name="Kuo A."/>
            <person name="Thoen E."/>
            <person name="Andreopoulos B."/>
            <person name="Lu D."/>
            <person name="Skrede I."/>
            <person name="Drula E."/>
            <person name="Henrissat B."/>
            <person name="Morin E."/>
            <person name="Kohler A."/>
            <person name="Barry K."/>
            <person name="LaButti K."/>
            <person name="Morin E."/>
            <person name="Salamov A."/>
            <person name="Lipzen A."/>
            <person name="Mereny Z."/>
            <person name="Hegedus B."/>
            <person name="Baldrian P."/>
            <person name="Stursova M."/>
            <person name="Weitz H."/>
            <person name="Taylor A."/>
            <person name="Grigoriev I.V."/>
            <person name="Nagy L.G."/>
            <person name="Martin F."/>
            <person name="Kauserud H."/>
        </authorList>
    </citation>
    <scope>NUCLEOTIDE SEQUENCE</scope>
    <source>
        <strain evidence="2">9284</strain>
    </source>
</reference>
<name>A0AAD7F6H8_9AGAR</name>
<proteinExistence type="predicted"/>
<dbReference type="Proteomes" id="UP001221142">
    <property type="component" value="Unassembled WGS sequence"/>
</dbReference>
<accession>A0AAD7F6H8</accession>
<dbReference type="AlphaFoldDB" id="A0AAD7F6H8"/>
<sequence length="241" mass="27435">MLGRALDPALRSLRRVCLSARPFDLLSPIHVRCPQGHTSIARFVNEGSVRLMDRQHLVKLYDRDVYGHPSVCLHLFSSISSLGACWRPLEVTISSASRRRNGKTPRSEACPDQGPWSRDREDWHVAFGAICVPLLPLDPAVYTVPWRLMRTHIHAHPEQGHLAYNPSVLHMLINLQVACPPYVQCRPGRERRGLGPKQRAREAIPAKAPHLRYRVRRESVVRHPLLHSLLCPRGDTLLQRL</sequence>